<organism evidence="1 2">
    <name type="scientific">Araneus ventricosus</name>
    <name type="common">Orbweaver spider</name>
    <name type="synonym">Epeira ventricosa</name>
    <dbReference type="NCBI Taxonomy" id="182803"/>
    <lineage>
        <taxon>Eukaryota</taxon>
        <taxon>Metazoa</taxon>
        <taxon>Ecdysozoa</taxon>
        <taxon>Arthropoda</taxon>
        <taxon>Chelicerata</taxon>
        <taxon>Arachnida</taxon>
        <taxon>Araneae</taxon>
        <taxon>Araneomorphae</taxon>
        <taxon>Entelegynae</taxon>
        <taxon>Araneoidea</taxon>
        <taxon>Araneidae</taxon>
        <taxon>Araneus</taxon>
    </lineage>
</organism>
<dbReference type="EMBL" id="BGPR01075605">
    <property type="protein sequence ID" value="GBL56277.1"/>
    <property type="molecule type" value="Genomic_DNA"/>
</dbReference>
<comment type="caution">
    <text evidence="1">The sequence shown here is derived from an EMBL/GenBank/DDBJ whole genome shotgun (WGS) entry which is preliminary data.</text>
</comment>
<evidence type="ECO:0000313" key="2">
    <source>
        <dbReference type="Proteomes" id="UP000499080"/>
    </source>
</evidence>
<proteinExistence type="predicted"/>
<evidence type="ECO:0000313" key="1">
    <source>
        <dbReference type="EMBL" id="GBL56277.1"/>
    </source>
</evidence>
<reference evidence="1 2" key="1">
    <citation type="journal article" date="2019" name="Sci. Rep.">
        <title>Orb-weaving spider Araneus ventricosus genome elucidates the spidroin gene catalogue.</title>
        <authorList>
            <person name="Kono N."/>
            <person name="Nakamura H."/>
            <person name="Ohtoshi R."/>
            <person name="Moran D.A.P."/>
            <person name="Shinohara A."/>
            <person name="Yoshida Y."/>
            <person name="Fujiwara M."/>
            <person name="Mori M."/>
            <person name="Tomita M."/>
            <person name="Arakawa K."/>
        </authorList>
    </citation>
    <scope>NUCLEOTIDE SEQUENCE [LARGE SCALE GENOMIC DNA]</scope>
</reference>
<sequence>MPSHHSYEDTGCPTKDFPILKLNNSATEIDRRLRRLETGANLGLRDKNHQRSRNSHTCRRVALYVCDMLGPRRSMAIAFRKQSLQPHHIESKYVHFFVHVRRFTAFLDSGSLVHIAAYP</sequence>
<dbReference type="AlphaFoldDB" id="A0A4Y1ZLS0"/>
<name>A0A4Y1ZLS0_ARAVE</name>
<keyword evidence="2" id="KW-1185">Reference proteome</keyword>
<protein>
    <submittedName>
        <fullName evidence="1">Uncharacterized protein</fullName>
    </submittedName>
</protein>
<accession>A0A4Y1ZLS0</accession>
<dbReference type="Proteomes" id="UP000499080">
    <property type="component" value="Unassembled WGS sequence"/>
</dbReference>
<gene>
    <name evidence="1" type="ORF">AVEN_159690_1</name>
</gene>